<dbReference type="InterPro" id="IPR036770">
    <property type="entry name" value="Ankyrin_rpt-contain_sf"/>
</dbReference>
<feature type="region of interest" description="Disordered" evidence="2">
    <location>
        <begin position="949"/>
        <end position="996"/>
    </location>
</feature>
<dbReference type="EMBL" id="AMKT01000059">
    <property type="protein sequence ID" value="OXG17752.1"/>
    <property type="molecule type" value="Genomic_DNA"/>
</dbReference>
<evidence type="ECO:0000313" key="5">
    <source>
        <dbReference type="Proteomes" id="UP000199727"/>
    </source>
</evidence>
<keyword evidence="1" id="KW-0040">ANK repeat</keyword>
<dbReference type="Pfam" id="PF00023">
    <property type="entry name" value="Ank"/>
    <property type="match status" value="1"/>
</dbReference>
<feature type="compositionally biased region" description="Gly residues" evidence="2">
    <location>
        <begin position="1133"/>
        <end position="1143"/>
    </location>
</feature>
<evidence type="ECO:0000259" key="3">
    <source>
        <dbReference type="PROSITE" id="PS51126"/>
    </source>
</evidence>
<evidence type="ECO:0000256" key="2">
    <source>
        <dbReference type="SAM" id="MobiDB-lite"/>
    </source>
</evidence>
<name>A0A854QG98_CRYNE</name>
<dbReference type="InterPro" id="IPR002110">
    <property type="entry name" value="Ankyrin_rpt"/>
</dbReference>
<dbReference type="Gene3D" id="1.25.40.20">
    <property type="entry name" value="Ankyrin repeat-containing domain"/>
    <property type="match status" value="1"/>
</dbReference>
<organism evidence="4 5">
    <name type="scientific">Cryptococcus neoformans Tu259-1</name>
    <dbReference type="NCBI Taxonomy" id="1230072"/>
    <lineage>
        <taxon>Eukaryota</taxon>
        <taxon>Fungi</taxon>
        <taxon>Dikarya</taxon>
        <taxon>Basidiomycota</taxon>
        <taxon>Agaricomycotina</taxon>
        <taxon>Tremellomycetes</taxon>
        <taxon>Tremellales</taxon>
        <taxon>Cryptococcaceae</taxon>
        <taxon>Cryptococcus</taxon>
        <taxon>Cryptococcus neoformans species complex</taxon>
    </lineage>
</organism>
<feature type="domain" description="Dilute" evidence="3">
    <location>
        <begin position="449"/>
        <end position="776"/>
    </location>
</feature>
<dbReference type="AlphaFoldDB" id="A0A854QG98"/>
<dbReference type="PROSITE" id="PS51126">
    <property type="entry name" value="DILUTE"/>
    <property type="match status" value="1"/>
</dbReference>
<dbReference type="Pfam" id="PF01843">
    <property type="entry name" value="DIL"/>
    <property type="match status" value="1"/>
</dbReference>
<proteinExistence type="predicted"/>
<feature type="region of interest" description="Disordered" evidence="2">
    <location>
        <begin position="1"/>
        <end position="94"/>
    </location>
</feature>
<dbReference type="InterPro" id="IPR002710">
    <property type="entry name" value="Dilute_dom"/>
</dbReference>
<dbReference type="SUPFAM" id="SSF48403">
    <property type="entry name" value="Ankyrin repeat"/>
    <property type="match status" value="1"/>
</dbReference>
<dbReference type="InterPro" id="IPR037986">
    <property type="entry name" value="Myo5p-like_CBD_DIL"/>
</dbReference>
<reference evidence="4 5" key="1">
    <citation type="submission" date="2017-06" db="EMBL/GenBank/DDBJ databases">
        <title>Global population genomics of the pathogenic fungus Cryptococcus neoformans var. grubii.</title>
        <authorList>
            <person name="Cuomo C."/>
            <person name="Litvintseva A."/>
            <person name="Chen Y."/>
            <person name="Young S."/>
            <person name="Zeng Q."/>
            <person name="Chapman S."/>
            <person name="Gujja S."/>
            <person name="Saif S."/>
            <person name="Birren B."/>
        </authorList>
    </citation>
    <scope>NUCLEOTIDE SEQUENCE [LARGE SCALE GENOMIC DNA]</scope>
    <source>
        <strain evidence="4 5">Tu259-1</strain>
    </source>
</reference>
<dbReference type="PROSITE" id="PS50088">
    <property type="entry name" value="ANK_REPEAT"/>
    <property type="match status" value="1"/>
</dbReference>
<accession>A0A854QG98</accession>
<sequence length="1161" mass="129655">MSNPPTPILAPLLTPCIPSSSGLSTPTFGAGSQSGYDGETPHVLQRAIMQGEDVPESPIIDRDAGTDSPGVGHNQEGFAGPSRSYRKAPTPQFLNDPSPQTILPLLQEEEVAQEPNENVDEDRELRTTLILRHALQWGIERGDVELVNWLVSLNGRWRSILDHGIQDLEDEEGWAIVGMAIHHSCGRQDREEIVRAAVNRWGVSAGPRGGRDRRGWTPLHLAVLVSTAPLISFLLSHGASPHVLTNRGLTPLDLVADIPGREAITLFLEHAISVPHPSNPRTSTIFIPKLPPARQKMLKKRRRWARGHLEKMEEQERKEKIRIERAKWIVEKMRVVEVPPELVFGKEENTKQKKEGVGGSGWTGQDVEEDDLNDEDDDVEEDEMNPASIANMLVFSLVNLPETFDILISNYQPVSQPLSKRTLPANMLCYYARFAYHMCDETWLEALIEGAIERIEEGVYENMENLAYLAFWAYNSCVLLHYLQADERLQEVCDELGLLAILEELINAIHVFVIRIAERRIDTILDAAILDYETLEDFNDIRFEGEWSLFRSFVSKKKRDTPKVNNTFAGVNGSPGGVSDAAASPILSTGLKASNRPQSMGDLKTMSNERSIVHEFSAISDNNSGPARITEILSGVLIVLQLYEVNPALIVQAFSQIYFWIACELFNRILTRKKYLCRSKALQIRMNLTFLDDWVRANGLPAQTSTNHFAPLSQLLQWLQCLSQITEFDTLIGTMQNMKAINPLQMRRAVREYRYEVNEGRMSDECAQYLAQLQKDWEKRRVQLSMQEAERRRSASEWSEGSYGTGMSGGSGYEESATLIDALFDGSAMLADFVPHSAPESLGELLDSRYMLPFLLPEDNTYLIATPPTDAAYANLYIPSSPFAADTPTKRPLSHTSYSSSRQMGYKIPKMGRLRDLPPDFFKWMKEKEIELKLGREALRVEKKALPAVSHPLGPSQKANATINTPVRPPPEDKTNLSPIRTPNSNRRKKGNLASPLPIEGAELSTTLSMLYPSTTPTKLGAGLPSPGLRSSASMNELREKKLAERPFEAIQEEAPSHIRSESYEMRMRTEMLRENSAESVSSSGSRLSHGSAASDGSGKKRWWGMSTGGETPSPSVGDRERWDANEDSVIGRGVGWLPGGGWDLKPPEGRTPSSMKRIWG</sequence>
<dbReference type="Proteomes" id="UP000199727">
    <property type="component" value="Unassembled WGS sequence"/>
</dbReference>
<dbReference type="PROSITE" id="PS50297">
    <property type="entry name" value="ANK_REP_REGION"/>
    <property type="match status" value="1"/>
</dbReference>
<evidence type="ECO:0000256" key="1">
    <source>
        <dbReference type="PROSITE-ProRule" id="PRU00023"/>
    </source>
</evidence>
<dbReference type="OrthoDB" id="426293at2759"/>
<dbReference type="GO" id="GO:0051020">
    <property type="term" value="F:GTPase binding"/>
    <property type="evidence" value="ECO:0007669"/>
    <property type="project" value="TreeGrafter"/>
</dbReference>
<dbReference type="PANTHER" id="PTHR16027:SF6">
    <property type="entry name" value="DILUTE DOMAIN-CONTAINING PROTEIN"/>
    <property type="match status" value="1"/>
</dbReference>
<feature type="region of interest" description="Disordered" evidence="2">
    <location>
        <begin position="347"/>
        <end position="380"/>
    </location>
</feature>
<feature type="region of interest" description="Disordered" evidence="2">
    <location>
        <begin position="1073"/>
        <end position="1161"/>
    </location>
</feature>
<feature type="repeat" description="ANK" evidence="1">
    <location>
        <begin position="214"/>
        <end position="246"/>
    </location>
</feature>
<feature type="compositionally biased region" description="Polar residues" evidence="2">
    <location>
        <begin position="976"/>
        <end position="985"/>
    </location>
</feature>
<protein>
    <submittedName>
        <fullName evidence="4">DIL and ankyrin domain-containing protein</fullName>
    </submittedName>
</protein>
<dbReference type="CDD" id="cd15473">
    <property type="entry name" value="Myo5p-like_CBD_DIL_ANK"/>
    <property type="match status" value="1"/>
</dbReference>
<feature type="compositionally biased region" description="Basic and acidic residues" evidence="2">
    <location>
        <begin position="347"/>
        <end position="356"/>
    </location>
</feature>
<feature type="compositionally biased region" description="Low complexity" evidence="2">
    <location>
        <begin position="9"/>
        <end position="18"/>
    </location>
</feature>
<evidence type="ECO:0000313" key="4">
    <source>
        <dbReference type="EMBL" id="OXG17752.1"/>
    </source>
</evidence>
<feature type="region of interest" description="Disordered" evidence="2">
    <location>
        <begin position="788"/>
        <end position="809"/>
    </location>
</feature>
<feature type="compositionally biased region" description="Low complexity" evidence="2">
    <location>
        <begin position="1078"/>
        <end position="1095"/>
    </location>
</feature>
<comment type="caution">
    <text evidence="4">The sequence shown here is derived from an EMBL/GenBank/DDBJ whole genome shotgun (WGS) entry which is preliminary data.</text>
</comment>
<dbReference type="PANTHER" id="PTHR16027">
    <property type="entry name" value="DILUTE DOMAIN-CONTAINING PROTEIN YPR089W"/>
    <property type="match status" value="1"/>
</dbReference>
<gene>
    <name evidence="4" type="ORF">C361_04745</name>
</gene>
<dbReference type="SMART" id="SM00248">
    <property type="entry name" value="ANK"/>
    <property type="match status" value="3"/>
</dbReference>
<feature type="compositionally biased region" description="Polar residues" evidence="2">
    <location>
        <begin position="19"/>
        <end position="35"/>
    </location>
</feature>
<feature type="compositionally biased region" description="Acidic residues" evidence="2">
    <location>
        <begin position="366"/>
        <end position="380"/>
    </location>
</feature>
<dbReference type="SMART" id="SM01132">
    <property type="entry name" value="DIL"/>
    <property type="match status" value="1"/>
</dbReference>
<dbReference type="InterPro" id="IPR052072">
    <property type="entry name" value="Vascular_dev_regulator"/>
</dbReference>